<organism evidence="11 12">
    <name type="scientific">Scleropages formosus</name>
    <name type="common">Asian bonytongue</name>
    <name type="synonym">Osteoglossum formosum</name>
    <dbReference type="NCBI Taxonomy" id="113540"/>
    <lineage>
        <taxon>Eukaryota</taxon>
        <taxon>Metazoa</taxon>
        <taxon>Chordata</taxon>
        <taxon>Craniata</taxon>
        <taxon>Vertebrata</taxon>
        <taxon>Euteleostomi</taxon>
        <taxon>Actinopterygii</taxon>
        <taxon>Neopterygii</taxon>
        <taxon>Teleostei</taxon>
        <taxon>Osteoglossocephala</taxon>
        <taxon>Osteoglossomorpha</taxon>
        <taxon>Osteoglossiformes</taxon>
        <taxon>Osteoglossidae</taxon>
        <taxon>Scleropages</taxon>
    </lineage>
</organism>
<feature type="transmembrane region" description="Helical" evidence="9">
    <location>
        <begin position="75"/>
        <end position="95"/>
    </location>
</feature>
<accession>A0A0P7TX83</accession>
<feature type="transmembrane region" description="Helical" evidence="9">
    <location>
        <begin position="6"/>
        <end position="29"/>
    </location>
</feature>
<keyword evidence="6 9" id="KW-0472">Membrane</keyword>
<dbReference type="PROSITE" id="PS50262">
    <property type="entry name" value="G_PROTEIN_RECEP_F1_2"/>
    <property type="match status" value="1"/>
</dbReference>
<dbReference type="PANTHER" id="PTHR24249">
    <property type="entry name" value="HISTAMINE RECEPTOR-RELATED G-PROTEIN COUPLED RECEPTOR"/>
    <property type="match status" value="1"/>
</dbReference>
<comment type="caution">
    <text evidence="11">The sequence shown here is derived from an EMBL/GenBank/DDBJ whole genome shotgun (WGS) entry which is preliminary data.</text>
</comment>
<evidence type="ECO:0000256" key="7">
    <source>
        <dbReference type="ARBA" id="ARBA00023170"/>
    </source>
</evidence>
<feature type="non-terminal residue" evidence="11">
    <location>
        <position position="282"/>
    </location>
</feature>
<keyword evidence="5" id="KW-0297">G-protein coupled receptor</keyword>
<evidence type="ECO:0000256" key="3">
    <source>
        <dbReference type="ARBA" id="ARBA00022692"/>
    </source>
</evidence>
<feature type="transmembrane region" description="Helical" evidence="9">
    <location>
        <begin position="226"/>
        <end position="247"/>
    </location>
</feature>
<keyword evidence="7 11" id="KW-0675">Receptor</keyword>
<dbReference type="InterPro" id="IPR000276">
    <property type="entry name" value="GPCR_Rhodpsn"/>
</dbReference>
<evidence type="ECO:0000256" key="6">
    <source>
        <dbReference type="ARBA" id="ARBA00023136"/>
    </source>
</evidence>
<evidence type="ECO:0000313" key="12">
    <source>
        <dbReference type="Proteomes" id="UP000034805"/>
    </source>
</evidence>
<feature type="domain" description="G-protein coupled receptors family 1 profile" evidence="10">
    <location>
        <begin position="22"/>
        <end position="278"/>
    </location>
</feature>
<feature type="transmembrane region" description="Helical" evidence="9">
    <location>
        <begin position="259"/>
        <end position="277"/>
    </location>
</feature>
<protein>
    <submittedName>
        <fullName evidence="11">Histamine H2 receptor-like</fullName>
    </submittedName>
</protein>
<dbReference type="Proteomes" id="UP000034805">
    <property type="component" value="Unassembled WGS sequence"/>
</dbReference>
<dbReference type="InterPro" id="IPR050569">
    <property type="entry name" value="TAAR"/>
</dbReference>
<proteinExistence type="predicted"/>
<dbReference type="Gene3D" id="1.20.1070.10">
    <property type="entry name" value="Rhodopsin 7-helix transmembrane proteins"/>
    <property type="match status" value="1"/>
</dbReference>
<dbReference type="Pfam" id="PF00001">
    <property type="entry name" value="7tm_1"/>
    <property type="match status" value="1"/>
</dbReference>
<dbReference type="PANTHER" id="PTHR24249:SF406">
    <property type="entry name" value="G-PROTEIN COUPLED RECEPTORS FAMILY 1 PROFILE DOMAIN-CONTAINING PROTEIN"/>
    <property type="match status" value="1"/>
</dbReference>
<keyword evidence="2" id="KW-1003">Cell membrane</keyword>
<dbReference type="PRINTS" id="PR00237">
    <property type="entry name" value="GPCRRHODOPSN"/>
</dbReference>
<dbReference type="AlphaFoldDB" id="A0A0P7TX83"/>
<keyword evidence="3 9" id="KW-0812">Transmembrane</keyword>
<evidence type="ECO:0000256" key="1">
    <source>
        <dbReference type="ARBA" id="ARBA00004651"/>
    </source>
</evidence>
<dbReference type="InterPro" id="IPR017452">
    <property type="entry name" value="GPCR_Rhodpsn_7TM"/>
</dbReference>
<sequence length="282" mass="31582">MPLLNLLYVVIMTTTSVGSVCGNITLLLVVALNKSLQTETWALTLSFCLCDLALGLSTIPFAVHNGLNEVQEYSGGSALCQANGFIFMVLQLTSVHSQMWATIDKFTEICFALQYPRLFNKRKSWAVLTVLWLYCLVNAALPLLGFGSYRYSRTRFICMPSFQSSSKGFSILLIVLGIIAPILIMCSLYACLVYIARNQVQRGTFACNEQHCYYVPANNYFRSSMAMVATAVCLLVCWLPYITTYFYETYTGRYSPAAINAMATWLMLLTSALNPWINSMMQ</sequence>
<dbReference type="GO" id="GO:0001594">
    <property type="term" value="F:trace-amine receptor activity"/>
    <property type="evidence" value="ECO:0007669"/>
    <property type="project" value="TreeGrafter"/>
</dbReference>
<feature type="transmembrane region" description="Helical" evidence="9">
    <location>
        <begin position="125"/>
        <end position="149"/>
    </location>
</feature>
<keyword evidence="8" id="KW-0807">Transducer</keyword>
<evidence type="ECO:0000256" key="8">
    <source>
        <dbReference type="ARBA" id="ARBA00023224"/>
    </source>
</evidence>
<evidence type="ECO:0000256" key="9">
    <source>
        <dbReference type="SAM" id="Phobius"/>
    </source>
</evidence>
<name>A0A0P7TX83_SCLFO</name>
<evidence type="ECO:0000256" key="4">
    <source>
        <dbReference type="ARBA" id="ARBA00022989"/>
    </source>
</evidence>
<feature type="transmembrane region" description="Helical" evidence="9">
    <location>
        <begin position="41"/>
        <end position="63"/>
    </location>
</feature>
<gene>
    <name evidence="11" type="ORF">Z043_115554</name>
</gene>
<feature type="transmembrane region" description="Helical" evidence="9">
    <location>
        <begin position="169"/>
        <end position="195"/>
    </location>
</feature>
<evidence type="ECO:0000313" key="11">
    <source>
        <dbReference type="EMBL" id="KPP65990.1"/>
    </source>
</evidence>
<reference evidence="11 12" key="1">
    <citation type="submission" date="2015-08" db="EMBL/GenBank/DDBJ databases">
        <title>The genome of the Asian arowana (Scleropages formosus).</title>
        <authorList>
            <person name="Tan M.H."/>
            <person name="Gan H.M."/>
            <person name="Croft L.J."/>
            <person name="Austin C.M."/>
        </authorList>
    </citation>
    <scope>NUCLEOTIDE SEQUENCE [LARGE SCALE GENOMIC DNA]</scope>
    <source>
        <strain evidence="11">Aro1</strain>
    </source>
</reference>
<dbReference type="GO" id="GO:0005886">
    <property type="term" value="C:plasma membrane"/>
    <property type="evidence" value="ECO:0007669"/>
    <property type="project" value="UniProtKB-SubCell"/>
</dbReference>
<keyword evidence="4 9" id="KW-1133">Transmembrane helix</keyword>
<evidence type="ECO:0000259" key="10">
    <source>
        <dbReference type="PROSITE" id="PS50262"/>
    </source>
</evidence>
<dbReference type="SUPFAM" id="SSF81321">
    <property type="entry name" value="Family A G protein-coupled receptor-like"/>
    <property type="match status" value="1"/>
</dbReference>
<dbReference type="CDD" id="cd00637">
    <property type="entry name" value="7tm_classA_rhodopsin-like"/>
    <property type="match status" value="1"/>
</dbReference>
<evidence type="ECO:0000256" key="5">
    <source>
        <dbReference type="ARBA" id="ARBA00023040"/>
    </source>
</evidence>
<dbReference type="EMBL" id="JARO02005942">
    <property type="protein sequence ID" value="KPP65990.1"/>
    <property type="molecule type" value="Genomic_DNA"/>
</dbReference>
<evidence type="ECO:0000256" key="2">
    <source>
        <dbReference type="ARBA" id="ARBA00022475"/>
    </source>
</evidence>
<comment type="subcellular location">
    <subcellularLocation>
        <location evidence="1">Cell membrane</location>
        <topology evidence="1">Multi-pass membrane protein</topology>
    </subcellularLocation>
</comment>